<reference evidence="2 3" key="1">
    <citation type="submission" date="2019-01" db="EMBL/GenBank/DDBJ databases">
        <authorList>
            <person name="Li J."/>
        </authorList>
    </citation>
    <scope>NUCLEOTIDE SEQUENCE [LARGE SCALE GENOMIC DNA]</scope>
    <source>
        <strain evidence="2 3">CGMCC 4.7180</strain>
    </source>
</reference>
<evidence type="ECO:0000313" key="3">
    <source>
        <dbReference type="Proteomes" id="UP000292881"/>
    </source>
</evidence>
<gene>
    <name evidence="2" type="ORF">ESO86_03355</name>
</gene>
<dbReference type="AlphaFoldDB" id="A0A4Q2JUV8"/>
<protein>
    <submittedName>
        <fullName evidence="2">Uncharacterized protein</fullName>
    </submittedName>
</protein>
<proteinExistence type="predicted"/>
<keyword evidence="3" id="KW-1185">Reference proteome</keyword>
<evidence type="ECO:0000313" key="2">
    <source>
        <dbReference type="EMBL" id="RXZ50180.1"/>
    </source>
</evidence>
<sequence length="112" mass="11559">MSALVAAKWRRPSSDAIVEIDGALVELRRDEPDIDRVERGLKQAKAAGIPVDLEGMKPPASALAVRITGFGPGSVPAKKPVPPPKPVPAVSPLGKAAAKRMTVKPRAAAAGP</sequence>
<evidence type="ECO:0000256" key="1">
    <source>
        <dbReference type="SAM" id="MobiDB-lite"/>
    </source>
</evidence>
<feature type="non-terminal residue" evidence="2">
    <location>
        <position position="112"/>
    </location>
</feature>
<accession>A0A4Q2JUV8</accession>
<organism evidence="2 3">
    <name type="scientific">Agromyces binzhouensis</name>
    <dbReference type="NCBI Taxonomy" id="1817495"/>
    <lineage>
        <taxon>Bacteria</taxon>
        <taxon>Bacillati</taxon>
        <taxon>Actinomycetota</taxon>
        <taxon>Actinomycetes</taxon>
        <taxon>Micrococcales</taxon>
        <taxon>Microbacteriaceae</taxon>
        <taxon>Agromyces</taxon>
    </lineage>
</organism>
<dbReference type="EMBL" id="SDPL01000029">
    <property type="protein sequence ID" value="RXZ50180.1"/>
    <property type="molecule type" value="Genomic_DNA"/>
</dbReference>
<dbReference type="Proteomes" id="UP000292881">
    <property type="component" value="Unassembled WGS sequence"/>
</dbReference>
<name>A0A4Q2JUV8_9MICO</name>
<feature type="compositionally biased region" description="Pro residues" evidence="1">
    <location>
        <begin position="79"/>
        <end position="89"/>
    </location>
</feature>
<dbReference type="RefSeq" id="WP_207206998.1">
    <property type="nucleotide sequence ID" value="NZ_SDPL01000029.1"/>
</dbReference>
<comment type="caution">
    <text evidence="2">The sequence shown here is derived from an EMBL/GenBank/DDBJ whole genome shotgun (WGS) entry which is preliminary data.</text>
</comment>
<feature type="region of interest" description="Disordered" evidence="1">
    <location>
        <begin position="74"/>
        <end position="112"/>
    </location>
</feature>